<comment type="caution">
    <text evidence="2">The sequence shown here is derived from an EMBL/GenBank/DDBJ whole genome shotgun (WGS) entry which is preliminary data.</text>
</comment>
<feature type="compositionally biased region" description="Polar residues" evidence="1">
    <location>
        <begin position="78"/>
        <end position="93"/>
    </location>
</feature>
<dbReference type="Proteomes" id="UP001480595">
    <property type="component" value="Unassembled WGS sequence"/>
</dbReference>
<gene>
    <name evidence="2" type="ORF">PG994_013594</name>
</gene>
<proteinExistence type="predicted"/>
<protein>
    <submittedName>
        <fullName evidence="2">Uncharacterized protein</fullName>
    </submittedName>
</protein>
<evidence type="ECO:0000313" key="3">
    <source>
        <dbReference type="Proteomes" id="UP001480595"/>
    </source>
</evidence>
<dbReference type="GeneID" id="92098066"/>
<feature type="region of interest" description="Disordered" evidence="1">
    <location>
        <begin position="62"/>
        <end position="101"/>
    </location>
</feature>
<feature type="compositionally biased region" description="Polar residues" evidence="1">
    <location>
        <begin position="17"/>
        <end position="29"/>
    </location>
</feature>
<reference evidence="2 3" key="1">
    <citation type="submission" date="2023-01" db="EMBL/GenBank/DDBJ databases">
        <title>Analysis of 21 Apiospora genomes using comparative genomics revels a genus with tremendous synthesis potential of carbohydrate active enzymes and secondary metabolites.</title>
        <authorList>
            <person name="Sorensen T."/>
        </authorList>
    </citation>
    <scope>NUCLEOTIDE SEQUENCE [LARGE SCALE GENOMIC DNA]</scope>
    <source>
        <strain evidence="2 3">CBS 135458</strain>
    </source>
</reference>
<name>A0ABR1T926_9PEZI</name>
<feature type="region of interest" description="Disordered" evidence="1">
    <location>
        <begin position="1"/>
        <end position="39"/>
    </location>
</feature>
<accession>A0ABR1T926</accession>
<organism evidence="2 3">
    <name type="scientific">Apiospora phragmitis</name>
    <dbReference type="NCBI Taxonomy" id="2905665"/>
    <lineage>
        <taxon>Eukaryota</taxon>
        <taxon>Fungi</taxon>
        <taxon>Dikarya</taxon>
        <taxon>Ascomycota</taxon>
        <taxon>Pezizomycotina</taxon>
        <taxon>Sordariomycetes</taxon>
        <taxon>Xylariomycetidae</taxon>
        <taxon>Amphisphaeriales</taxon>
        <taxon>Apiosporaceae</taxon>
        <taxon>Apiospora</taxon>
    </lineage>
</organism>
<sequence>MLPTRTYEAPTARPEDNNSLNSQQPIQTPSHPPSGPVESITHDLLYFFTAAGLLYGHVPRRQQGQETDSGMIDAPSSYDYTAPNTRPTPSNSGPAGLEATQELPPYSEPLAELPPYFDNTSTTTTTFESGSPPVPVHAKTHQARRRALSFRTFPAPAAVLPRRAALGPLPRRAQRAADQALAPAHEGLARRLRV</sequence>
<keyword evidence="3" id="KW-1185">Reference proteome</keyword>
<evidence type="ECO:0000313" key="2">
    <source>
        <dbReference type="EMBL" id="KAK8043111.1"/>
    </source>
</evidence>
<dbReference type="EMBL" id="JAQQWL010000013">
    <property type="protein sequence ID" value="KAK8043111.1"/>
    <property type="molecule type" value="Genomic_DNA"/>
</dbReference>
<evidence type="ECO:0000256" key="1">
    <source>
        <dbReference type="SAM" id="MobiDB-lite"/>
    </source>
</evidence>
<dbReference type="RefSeq" id="XP_066709964.1">
    <property type="nucleotide sequence ID" value="XM_066865003.1"/>
</dbReference>